<dbReference type="EMBL" id="BPLQ01010061">
    <property type="protein sequence ID" value="GIY48067.1"/>
    <property type="molecule type" value="Genomic_DNA"/>
</dbReference>
<keyword evidence="2" id="KW-1185">Reference proteome</keyword>
<proteinExistence type="predicted"/>
<name>A0AAV4TRW9_9ARAC</name>
<evidence type="ECO:0000313" key="1">
    <source>
        <dbReference type="EMBL" id="GIY48067.1"/>
    </source>
</evidence>
<evidence type="ECO:0000313" key="2">
    <source>
        <dbReference type="Proteomes" id="UP001054837"/>
    </source>
</evidence>
<gene>
    <name evidence="1" type="ORF">CDAR_544681</name>
</gene>
<organism evidence="1 2">
    <name type="scientific">Caerostris darwini</name>
    <dbReference type="NCBI Taxonomy" id="1538125"/>
    <lineage>
        <taxon>Eukaryota</taxon>
        <taxon>Metazoa</taxon>
        <taxon>Ecdysozoa</taxon>
        <taxon>Arthropoda</taxon>
        <taxon>Chelicerata</taxon>
        <taxon>Arachnida</taxon>
        <taxon>Araneae</taxon>
        <taxon>Araneomorphae</taxon>
        <taxon>Entelegynae</taxon>
        <taxon>Araneoidea</taxon>
        <taxon>Araneidae</taxon>
        <taxon>Caerostris</taxon>
    </lineage>
</organism>
<protein>
    <submittedName>
        <fullName evidence="1">Uncharacterized protein</fullName>
    </submittedName>
</protein>
<sequence>MQGWKPPSSLLTNQVLCMKVAKISRNPHRKLLEHRRTLSTVDASLDNIALDFRSRELTPLHPSMPNDFLRAKDSTGVLLGTAETPSRSSLNLEFLALNLEKVDSYSH</sequence>
<comment type="caution">
    <text evidence="1">The sequence shown here is derived from an EMBL/GenBank/DDBJ whole genome shotgun (WGS) entry which is preliminary data.</text>
</comment>
<accession>A0AAV4TRW9</accession>
<dbReference type="Proteomes" id="UP001054837">
    <property type="component" value="Unassembled WGS sequence"/>
</dbReference>
<reference evidence="1 2" key="1">
    <citation type="submission" date="2021-06" db="EMBL/GenBank/DDBJ databases">
        <title>Caerostris darwini draft genome.</title>
        <authorList>
            <person name="Kono N."/>
            <person name="Arakawa K."/>
        </authorList>
    </citation>
    <scope>NUCLEOTIDE SEQUENCE [LARGE SCALE GENOMIC DNA]</scope>
</reference>
<dbReference type="AlphaFoldDB" id="A0AAV4TRW9"/>